<evidence type="ECO:0000256" key="1">
    <source>
        <dbReference type="ARBA" id="ARBA00022574"/>
    </source>
</evidence>
<dbReference type="InterPro" id="IPR015943">
    <property type="entry name" value="WD40/YVTN_repeat-like_dom_sf"/>
</dbReference>
<feature type="repeat" description="WD" evidence="3">
    <location>
        <begin position="180"/>
        <end position="209"/>
    </location>
</feature>
<accession>A0AAE1QP63</accession>
<comment type="caution">
    <text evidence="6">The sequence shown here is derived from an EMBL/GenBank/DDBJ whole genome shotgun (WGS) entry which is preliminary data.</text>
</comment>
<dbReference type="PROSITE" id="PS50082">
    <property type="entry name" value="WD_REPEATS_2"/>
    <property type="match status" value="3"/>
</dbReference>
<dbReference type="Gene3D" id="2.130.10.10">
    <property type="entry name" value="YVTN repeat-like/Quinoprotein amine dehydrogenase"/>
    <property type="match status" value="1"/>
</dbReference>
<evidence type="ECO:0000313" key="6">
    <source>
        <dbReference type="EMBL" id="KAK4337206.1"/>
    </source>
</evidence>
<dbReference type="InterPro" id="IPR036322">
    <property type="entry name" value="WD40_repeat_dom_sf"/>
</dbReference>
<feature type="domain" description="Anaphase-promoting complex subunit 4-like WD40" evidence="5">
    <location>
        <begin position="227"/>
        <end position="302"/>
    </location>
</feature>
<dbReference type="AlphaFoldDB" id="A0AAE1QP63"/>
<gene>
    <name evidence="6" type="ORF">RND71_043305</name>
</gene>
<feature type="repeat" description="WD" evidence="3">
    <location>
        <begin position="84"/>
        <end position="125"/>
    </location>
</feature>
<feature type="compositionally biased region" description="Acidic residues" evidence="4">
    <location>
        <begin position="1"/>
        <end position="18"/>
    </location>
</feature>
<dbReference type="Proteomes" id="UP001291623">
    <property type="component" value="Unassembled WGS sequence"/>
</dbReference>
<sequence>MVSDVEDNEDTNENENINENEASLTKNFDNELQINDNSALTFKLHKKTIFCCNLSSNDKYVVSGDEDDMAYVWKVEDGSIHFQCEGHTDSVIDAKFNINSNYLATIDMKGTIKIWLVENGQCVTQTQLEDLNWIDWHPVLENVLLLGGAEGNCYVVKVNSKKELDLKILSSASNALHGFFLKDGKKCITGHENGSVKLWDIQDSKKIYRFKTDGEYSITCLAINFENTLISIGYEHSQLVVINATNGKKIYESIKEKEDNTIEAMAFSKMLSLLVVCYLDGDIEVLDLKTFLIRDKINFKQGFTKVIFDRINDYKFYVASLDGSIKCLDIRNLELIFEHTGHKSHVLDFQISQKNNFIVSCSEDFTCKVFEKN</sequence>
<reference evidence="6" key="1">
    <citation type="submission" date="2023-12" db="EMBL/GenBank/DDBJ databases">
        <title>Genome assembly of Anisodus tanguticus.</title>
        <authorList>
            <person name="Wang Y.-J."/>
        </authorList>
    </citation>
    <scope>NUCLEOTIDE SEQUENCE</scope>
    <source>
        <strain evidence="6">KB-2021</strain>
        <tissue evidence="6">Leaf</tissue>
    </source>
</reference>
<dbReference type="InterPro" id="IPR001680">
    <property type="entry name" value="WD40_rpt"/>
</dbReference>
<dbReference type="Pfam" id="PF00400">
    <property type="entry name" value="WD40"/>
    <property type="match status" value="4"/>
</dbReference>
<dbReference type="PANTHER" id="PTHR19857:SF8">
    <property type="entry name" value="ANGIO-ASSOCIATED MIGRATORY CELL PROTEIN"/>
    <property type="match status" value="1"/>
</dbReference>
<evidence type="ECO:0000256" key="3">
    <source>
        <dbReference type="PROSITE-ProRule" id="PRU00221"/>
    </source>
</evidence>
<feature type="region of interest" description="Disordered" evidence="4">
    <location>
        <begin position="1"/>
        <end position="23"/>
    </location>
</feature>
<feature type="repeat" description="WD" evidence="3">
    <location>
        <begin position="42"/>
        <end position="83"/>
    </location>
</feature>
<evidence type="ECO:0000256" key="2">
    <source>
        <dbReference type="ARBA" id="ARBA00022737"/>
    </source>
</evidence>
<evidence type="ECO:0000256" key="4">
    <source>
        <dbReference type="SAM" id="MobiDB-lite"/>
    </source>
</evidence>
<dbReference type="PANTHER" id="PTHR19857">
    <property type="entry name" value="MITOCHONDRIAL DIVISION PROTEIN 1-RELATED"/>
    <property type="match status" value="1"/>
</dbReference>
<dbReference type="Pfam" id="PF12894">
    <property type="entry name" value="ANAPC4_WD40"/>
    <property type="match status" value="1"/>
</dbReference>
<dbReference type="SMART" id="SM00320">
    <property type="entry name" value="WD40"/>
    <property type="match status" value="7"/>
</dbReference>
<keyword evidence="7" id="KW-1185">Reference proteome</keyword>
<evidence type="ECO:0000259" key="5">
    <source>
        <dbReference type="Pfam" id="PF12894"/>
    </source>
</evidence>
<keyword evidence="1 3" id="KW-0853">WD repeat</keyword>
<keyword evidence="2" id="KW-0677">Repeat</keyword>
<dbReference type="InterPro" id="IPR024977">
    <property type="entry name" value="Apc4-like_WD40_dom"/>
</dbReference>
<proteinExistence type="predicted"/>
<evidence type="ECO:0000313" key="7">
    <source>
        <dbReference type="Proteomes" id="UP001291623"/>
    </source>
</evidence>
<protein>
    <recommendedName>
        <fullName evidence="5">Anaphase-promoting complex subunit 4-like WD40 domain-containing protein</fullName>
    </recommendedName>
</protein>
<name>A0AAE1QP63_9SOLA</name>
<dbReference type="SUPFAM" id="SSF50978">
    <property type="entry name" value="WD40 repeat-like"/>
    <property type="match status" value="1"/>
</dbReference>
<dbReference type="EMBL" id="JAVYJV010000048">
    <property type="protein sequence ID" value="KAK4337206.1"/>
    <property type="molecule type" value="Genomic_DNA"/>
</dbReference>
<organism evidence="6 7">
    <name type="scientific">Anisodus tanguticus</name>
    <dbReference type="NCBI Taxonomy" id="243964"/>
    <lineage>
        <taxon>Eukaryota</taxon>
        <taxon>Viridiplantae</taxon>
        <taxon>Streptophyta</taxon>
        <taxon>Embryophyta</taxon>
        <taxon>Tracheophyta</taxon>
        <taxon>Spermatophyta</taxon>
        <taxon>Magnoliopsida</taxon>
        <taxon>eudicotyledons</taxon>
        <taxon>Gunneridae</taxon>
        <taxon>Pentapetalae</taxon>
        <taxon>asterids</taxon>
        <taxon>lamiids</taxon>
        <taxon>Solanales</taxon>
        <taxon>Solanaceae</taxon>
        <taxon>Solanoideae</taxon>
        <taxon>Hyoscyameae</taxon>
        <taxon>Anisodus</taxon>
    </lineage>
</organism>
<dbReference type="InterPro" id="IPR051179">
    <property type="entry name" value="WD_repeat_multifunction"/>
</dbReference>